<keyword evidence="3 6" id="KW-0378">Hydrolase</keyword>
<evidence type="ECO:0000256" key="3">
    <source>
        <dbReference type="ARBA" id="ARBA00022801"/>
    </source>
</evidence>
<organism evidence="6 7">
    <name type="scientific">Riesia pediculicola (strain USDA)</name>
    <dbReference type="NCBI Taxonomy" id="515618"/>
    <lineage>
        <taxon>Bacteria</taxon>
        <taxon>Pseudomonadati</taxon>
        <taxon>Pseudomonadota</taxon>
        <taxon>Gammaproteobacteria</taxon>
        <taxon>Enterobacterales</taxon>
        <taxon>Enterobacteriaceae</taxon>
        <taxon>Candidatus Riesia</taxon>
    </lineage>
</organism>
<evidence type="ECO:0000256" key="4">
    <source>
        <dbReference type="SAM" id="Phobius"/>
    </source>
</evidence>
<dbReference type="SMART" id="SM00646">
    <property type="entry name" value="Ami_3"/>
    <property type="match status" value="1"/>
</dbReference>
<dbReference type="InterPro" id="IPR050695">
    <property type="entry name" value="N-acetylmuramoyl_amidase_3"/>
</dbReference>
<feature type="domain" description="MurNAc-LAA" evidence="5">
    <location>
        <begin position="246"/>
        <end position="389"/>
    </location>
</feature>
<dbReference type="SUPFAM" id="SSF53187">
    <property type="entry name" value="Zn-dependent exopeptidases"/>
    <property type="match status" value="1"/>
</dbReference>
<dbReference type="STRING" id="515618.RIEPE_0364"/>
<name>D4G8F2_RIEPU</name>
<protein>
    <recommendedName>
        <fullName evidence="2">N-acetylmuramoyl-L-alanine amidase</fullName>
        <ecNumber evidence="2">3.5.1.28</ecNumber>
    </recommendedName>
</protein>
<dbReference type="GO" id="GO:0008745">
    <property type="term" value="F:N-acetylmuramoyl-L-alanine amidase activity"/>
    <property type="evidence" value="ECO:0007669"/>
    <property type="project" value="UniProtKB-EC"/>
</dbReference>
<evidence type="ECO:0000313" key="6">
    <source>
        <dbReference type="EMBL" id="ADD79429.1"/>
    </source>
</evidence>
<keyword evidence="7" id="KW-1185">Reference proteome</keyword>
<dbReference type="CDD" id="cd02696">
    <property type="entry name" value="MurNAc-LAA"/>
    <property type="match status" value="1"/>
</dbReference>
<dbReference type="KEGG" id="rip:RIEPE_0364"/>
<comment type="catalytic activity">
    <reaction evidence="1">
        <text>Hydrolyzes the link between N-acetylmuramoyl residues and L-amino acid residues in certain cell-wall glycopeptides.</text>
        <dbReference type="EC" id="3.5.1.28"/>
    </reaction>
</comment>
<evidence type="ECO:0000256" key="1">
    <source>
        <dbReference type="ARBA" id="ARBA00001561"/>
    </source>
</evidence>
<reference evidence="6" key="1">
    <citation type="submission" date="2008-05" db="EMBL/GenBank/DDBJ databases">
        <title>Genome sequence of Riesia pediculicola USDA.</title>
        <authorList>
            <person name="Kirkness E.F."/>
        </authorList>
    </citation>
    <scope>NUCLEOTIDE SEQUENCE [LARGE SCALE GENOMIC DNA]</scope>
    <source>
        <strain evidence="6">USDA</strain>
    </source>
</reference>
<dbReference type="PANTHER" id="PTHR30404">
    <property type="entry name" value="N-ACETYLMURAMOYL-L-ALANINE AMIDASE"/>
    <property type="match status" value="1"/>
</dbReference>
<dbReference type="eggNOG" id="COG0860">
    <property type="taxonomic scope" value="Bacteria"/>
</dbReference>
<dbReference type="Pfam" id="PF01520">
    <property type="entry name" value="Amidase_3"/>
    <property type="match status" value="1"/>
</dbReference>
<evidence type="ECO:0000259" key="5">
    <source>
        <dbReference type="SMART" id="SM00646"/>
    </source>
</evidence>
<evidence type="ECO:0000256" key="2">
    <source>
        <dbReference type="ARBA" id="ARBA00011901"/>
    </source>
</evidence>
<dbReference type="AlphaFoldDB" id="D4G8F2"/>
<dbReference type="Gene3D" id="3.40.630.40">
    <property type="entry name" value="Zn-dependent exopeptidases"/>
    <property type="match status" value="1"/>
</dbReference>
<evidence type="ECO:0000313" key="7">
    <source>
        <dbReference type="Proteomes" id="UP000001700"/>
    </source>
</evidence>
<feature type="transmembrane region" description="Helical" evidence="4">
    <location>
        <begin position="20"/>
        <end position="41"/>
    </location>
</feature>
<proteinExistence type="predicted"/>
<dbReference type="InterPro" id="IPR002508">
    <property type="entry name" value="MurNAc-LAA_cat"/>
</dbReference>
<dbReference type="GO" id="GO:0009253">
    <property type="term" value="P:peptidoglycan catabolic process"/>
    <property type="evidence" value="ECO:0007669"/>
    <property type="project" value="InterPro"/>
</dbReference>
<dbReference type="EMBL" id="CP001085">
    <property type="protein sequence ID" value="ADD79429.1"/>
    <property type="molecule type" value="Genomic_DNA"/>
</dbReference>
<sequence length="399" mass="46865">MEALEKEVLFNFLLNKKTIIVLFSILIYLFFYCFSFEFSYVKIEIKKIFPITIKNNQKSKNYQVSTKKSKRILLNSKKSFLKNINFSCFKHSQIHQNHQSYLAFLLRRNHQNYLKEFFFFFQKSLKVKNVDLYSFCKKQNDQNFIEKIQYKKYFSEISKEKKLVRLNSKKLNVSKKKNKKNLLIIMIDPGHGGEDPGAIGKYGTLEKDVVLSISKKLNKLINSNITMKSYMTRKEDKFISLSERIYKTHRLKANLLISIHANSCKNRNAFGSSVFIFSKEQKNDFCQNDLLQSCLSLKNLKNKKENMNNQIETIRNSFKLGCYILKKISTVNKLHKKEVETANFVILGMPKVPSVLVETAFISNAEEEKNLNKLRFQKKIAESIFQGIKLYSETNLKKL</sequence>
<dbReference type="EC" id="3.5.1.28" evidence="2"/>
<keyword evidence="4" id="KW-0812">Transmembrane</keyword>
<dbReference type="PANTHER" id="PTHR30404:SF0">
    <property type="entry name" value="N-ACETYLMURAMOYL-L-ALANINE AMIDASE AMIC"/>
    <property type="match status" value="1"/>
</dbReference>
<keyword evidence="4" id="KW-0472">Membrane</keyword>
<keyword evidence="4" id="KW-1133">Transmembrane helix</keyword>
<dbReference type="GO" id="GO:0030288">
    <property type="term" value="C:outer membrane-bounded periplasmic space"/>
    <property type="evidence" value="ECO:0007669"/>
    <property type="project" value="TreeGrafter"/>
</dbReference>
<dbReference type="Proteomes" id="UP000001700">
    <property type="component" value="Chromosome"/>
</dbReference>
<accession>D4G8F2</accession>
<dbReference type="HOGENOM" id="CLU_014322_4_3_6"/>
<gene>
    <name evidence="6" type="ordered locus">RIEPE_0364</name>
</gene>